<dbReference type="Proteomes" id="UP001064048">
    <property type="component" value="Chromosome 21"/>
</dbReference>
<proteinExistence type="predicted"/>
<dbReference type="EMBL" id="CM046121">
    <property type="protein sequence ID" value="KAI8434053.1"/>
    <property type="molecule type" value="Genomic_DNA"/>
</dbReference>
<name>A0ACC0KC71_CHOFU</name>
<evidence type="ECO:0000313" key="2">
    <source>
        <dbReference type="Proteomes" id="UP001064048"/>
    </source>
</evidence>
<accession>A0ACC0KC71</accession>
<keyword evidence="2" id="KW-1185">Reference proteome</keyword>
<evidence type="ECO:0000313" key="1">
    <source>
        <dbReference type="EMBL" id="KAI8434053.1"/>
    </source>
</evidence>
<organism evidence="1 2">
    <name type="scientific">Choristoneura fumiferana</name>
    <name type="common">Spruce budworm moth</name>
    <name type="synonym">Archips fumiferana</name>
    <dbReference type="NCBI Taxonomy" id="7141"/>
    <lineage>
        <taxon>Eukaryota</taxon>
        <taxon>Metazoa</taxon>
        <taxon>Ecdysozoa</taxon>
        <taxon>Arthropoda</taxon>
        <taxon>Hexapoda</taxon>
        <taxon>Insecta</taxon>
        <taxon>Pterygota</taxon>
        <taxon>Neoptera</taxon>
        <taxon>Endopterygota</taxon>
        <taxon>Lepidoptera</taxon>
        <taxon>Glossata</taxon>
        <taxon>Ditrysia</taxon>
        <taxon>Tortricoidea</taxon>
        <taxon>Tortricidae</taxon>
        <taxon>Tortricinae</taxon>
        <taxon>Choristoneura</taxon>
    </lineage>
</organism>
<reference evidence="1 2" key="1">
    <citation type="journal article" date="2022" name="Genome Biol. Evol.">
        <title>The Spruce Budworm Genome: Reconstructing the Evolutionary History of Antifreeze Proteins.</title>
        <authorList>
            <person name="Beliveau C."/>
            <person name="Gagne P."/>
            <person name="Picq S."/>
            <person name="Vernygora O."/>
            <person name="Keeling C.I."/>
            <person name="Pinkney K."/>
            <person name="Doucet D."/>
            <person name="Wen F."/>
            <person name="Johnston J.S."/>
            <person name="Maaroufi H."/>
            <person name="Boyle B."/>
            <person name="Laroche J."/>
            <person name="Dewar K."/>
            <person name="Juretic N."/>
            <person name="Blackburn G."/>
            <person name="Nisole A."/>
            <person name="Brunet B."/>
            <person name="Brandao M."/>
            <person name="Lumley L."/>
            <person name="Duan J."/>
            <person name="Quan G."/>
            <person name="Lucarotti C.J."/>
            <person name="Roe A.D."/>
            <person name="Sperling F.A.H."/>
            <person name="Levesque R.C."/>
            <person name="Cusson M."/>
        </authorList>
    </citation>
    <scope>NUCLEOTIDE SEQUENCE [LARGE SCALE GENOMIC DNA]</scope>
    <source>
        <strain evidence="1">Glfc:IPQL:Cfum</strain>
    </source>
</reference>
<protein>
    <submittedName>
        <fullName evidence="1">Uncharacterized protein</fullName>
    </submittedName>
</protein>
<gene>
    <name evidence="1" type="ORF">MSG28_012203</name>
</gene>
<sequence length="320" mass="37578">MVIPSPFVYWAQTEKEVSLKIDLKNVIKPDVNVLESKIKFSAEGIGAHGKTQYEFSLDLFSSIKSNESDSEYPTTVRIFENRVDVILVKETPAWWPRLTAQPQKPAWVKINFDLWKSEDGQDSEEETQDYKKVYLIIYNLFQFVGFAYVLAVILVRYIKLEEQSIADTYEHVGSAMKFLQLMQYLEVMHPMFGYTKGGVLVPFLQVSGRAMVLYPFYITQLYKKEVYILTWLRYTMWIPLYPLGIVCEAIVLLRNIPYFEETQRFTVSMPNAWNFTFHMPTFLRVYLLVLMCPGMYFVMSHMHKLRTIKLKPKVVIKKSK</sequence>
<comment type="caution">
    <text evidence="1">The sequence shown here is derived from an EMBL/GenBank/DDBJ whole genome shotgun (WGS) entry which is preliminary data.</text>
</comment>